<dbReference type="Pfam" id="PF04341">
    <property type="entry name" value="DUF485"/>
    <property type="match status" value="1"/>
</dbReference>
<dbReference type="InterPro" id="IPR007436">
    <property type="entry name" value="DUF485"/>
</dbReference>
<dbReference type="AlphaFoldDB" id="A0A4R1AZK1"/>
<organism evidence="2 3">
    <name type="scientific">Cytobacillus praedii</name>
    <dbReference type="NCBI Taxonomy" id="1742358"/>
    <lineage>
        <taxon>Bacteria</taxon>
        <taxon>Bacillati</taxon>
        <taxon>Bacillota</taxon>
        <taxon>Bacilli</taxon>
        <taxon>Bacillales</taxon>
        <taxon>Bacillaceae</taxon>
        <taxon>Cytobacillus</taxon>
    </lineage>
</organism>
<feature type="transmembrane region" description="Helical" evidence="1">
    <location>
        <begin position="38"/>
        <end position="59"/>
    </location>
</feature>
<protein>
    <submittedName>
        <fullName evidence="2">DUF485 domain-containing protein</fullName>
    </submittedName>
</protein>
<keyword evidence="3" id="KW-1185">Reference proteome</keyword>
<evidence type="ECO:0000313" key="3">
    <source>
        <dbReference type="Proteomes" id="UP000293846"/>
    </source>
</evidence>
<feature type="transmembrane region" description="Helical" evidence="1">
    <location>
        <begin position="71"/>
        <end position="92"/>
    </location>
</feature>
<proteinExistence type="predicted"/>
<dbReference type="STRING" id="1742358.GCA_001439605_03444"/>
<comment type="caution">
    <text evidence="2">The sequence shown here is derived from an EMBL/GenBank/DDBJ whole genome shotgun (WGS) entry which is preliminary data.</text>
</comment>
<keyword evidence="1" id="KW-1133">Transmembrane helix</keyword>
<name>A0A4R1AZK1_9BACI</name>
<dbReference type="Proteomes" id="UP000293846">
    <property type="component" value="Unassembled WGS sequence"/>
</dbReference>
<evidence type="ECO:0000313" key="2">
    <source>
        <dbReference type="EMBL" id="TCJ05865.1"/>
    </source>
</evidence>
<sequence>MMGKTVQNSNRKKGKGEDFEKMVRTSQFNELMAAKKKFLVPSIIIFLGLYLLFPILISYTNALDNIAIGDISWAWVYALLLFVMTWVMATIYMKKSAVFDRMAEKVWKDEELERREAK</sequence>
<keyword evidence="1" id="KW-0812">Transmembrane</keyword>
<dbReference type="PANTHER" id="PTHR38441:SF1">
    <property type="entry name" value="MEMBRANE PROTEIN"/>
    <property type="match status" value="1"/>
</dbReference>
<reference evidence="2 3" key="1">
    <citation type="submission" date="2019-03" db="EMBL/GenBank/DDBJ databases">
        <authorList>
            <person name="Jensen L."/>
            <person name="Storgaard J."/>
            <person name="Sulaj E."/>
            <person name="Schramm A."/>
            <person name="Marshall I.P.G."/>
        </authorList>
    </citation>
    <scope>NUCLEOTIDE SEQUENCE [LARGE SCALE GENOMIC DNA]</scope>
    <source>
        <strain evidence="2 3">2017H2G3</strain>
    </source>
</reference>
<dbReference type="PANTHER" id="PTHR38441">
    <property type="entry name" value="INTEGRAL MEMBRANE PROTEIN-RELATED"/>
    <property type="match status" value="1"/>
</dbReference>
<keyword evidence="1" id="KW-0472">Membrane</keyword>
<dbReference type="OrthoDB" id="2886991at2"/>
<evidence type="ECO:0000256" key="1">
    <source>
        <dbReference type="SAM" id="Phobius"/>
    </source>
</evidence>
<gene>
    <name evidence="2" type="ORF">E0Y62_03210</name>
</gene>
<dbReference type="EMBL" id="SJTH01000003">
    <property type="protein sequence ID" value="TCJ05865.1"/>
    <property type="molecule type" value="Genomic_DNA"/>
</dbReference>
<accession>A0A4R1AZK1</accession>